<dbReference type="EMBL" id="CABPRJ010000976">
    <property type="protein sequence ID" value="VVC33844.1"/>
    <property type="molecule type" value="Genomic_DNA"/>
</dbReference>
<dbReference type="AlphaFoldDB" id="A0A5E4MQT3"/>
<accession>A0A5E4MQT3</accession>
<evidence type="ECO:0000313" key="1">
    <source>
        <dbReference type="EMBL" id="VVC33844.1"/>
    </source>
</evidence>
<proteinExistence type="predicted"/>
<name>A0A5E4MQT3_9HEMI</name>
<keyword evidence="2" id="KW-1185">Reference proteome</keyword>
<sequence>MVSKEFPKSLEKDKENVRDGMINIDVNTEDALLSSPCGKKTCNSGNNPDKKLHPYDRIPLLEHNSNSLLLNRLSDNNNHYTGQNIKLMVDRRNNYFRIDELQSNETRTRF</sequence>
<feature type="non-terminal residue" evidence="1">
    <location>
        <position position="110"/>
    </location>
</feature>
<protein>
    <submittedName>
        <fullName evidence="1">Uncharacterized protein</fullName>
    </submittedName>
</protein>
<reference evidence="1 2" key="1">
    <citation type="submission" date="2019-08" db="EMBL/GenBank/DDBJ databases">
        <authorList>
            <person name="Alioto T."/>
            <person name="Alioto T."/>
            <person name="Gomez Garrido J."/>
        </authorList>
    </citation>
    <scope>NUCLEOTIDE SEQUENCE [LARGE SCALE GENOMIC DNA]</scope>
</reference>
<organism evidence="1 2">
    <name type="scientific">Cinara cedri</name>
    <dbReference type="NCBI Taxonomy" id="506608"/>
    <lineage>
        <taxon>Eukaryota</taxon>
        <taxon>Metazoa</taxon>
        <taxon>Ecdysozoa</taxon>
        <taxon>Arthropoda</taxon>
        <taxon>Hexapoda</taxon>
        <taxon>Insecta</taxon>
        <taxon>Pterygota</taxon>
        <taxon>Neoptera</taxon>
        <taxon>Paraneoptera</taxon>
        <taxon>Hemiptera</taxon>
        <taxon>Sternorrhyncha</taxon>
        <taxon>Aphidomorpha</taxon>
        <taxon>Aphidoidea</taxon>
        <taxon>Aphididae</taxon>
        <taxon>Lachninae</taxon>
        <taxon>Cinara</taxon>
    </lineage>
</organism>
<gene>
    <name evidence="1" type="ORF">CINCED_3A005671</name>
</gene>
<dbReference type="Proteomes" id="UP000325440">
    <property type="component" value="Unassembled WGS sequence"/>
</dbReference>
<evidence type="ECO:0000313" key="2">
    <source>
        <dbReference type="Proteomes" id="UP000325440"/>
    </source>
</evidence>